<dbReference type="FunFam" id="1.10.8.60:FF:000011">
    <property type="entry name" value="ATP-dependent Clp protease ATP-binding subunit"/>
    <property type="match status" value="1"/>
</dbReference>
<keyword evidence="3" id="KW-0067">ATP-binding</keyword>
<dbReference type="InterPro" id="IPR027417">
    <property type="entry name" value="P-loop_NTPase"/>
</dbReference>
<dbReference type="Pfam" id="PF07724">
    <property type="entry name" value="AAA_2"/>
    <property type="match status" value="2"/>
</dbReference>
<dbReference type="Pfam" id="PF17871">
    <property type="entry name" value="AAA_lid_9"/>
    <property type="match status" value="2"/>
</dbReference>
<protein>
    <submittedName>
        <fullName evidence="7">Uncharacterized protein</fullName>
    </submittedName>
</protein>
<evidence type="ECO:0000313" key="8">
    <source>
        <dbReference type="Proteomes" id="UP000583929"/>
    </source>
</evidence>
<evidence type="ECO:0000259" key="5">
    <source>
        <dbReference type="SMART" id="SM00382"/>
    </source>
</evidence>
<feature type="domain" description="AAA+ ATPase" evidence="5">
    <location>
        <begin position="290"/>
        <end position="459"/>
    </location>
</feature>
<organism evidence="7 8">
    <name type="scientific">Cannabis sativa</name>
    <name type="common">Hemp</name>
    <name type="synonym">Marijuana</name>
    <dbReference type="NCBI Taxonomy" id="3483"/>
    <lineage>
        <taxon>Eukaryota</taxon>
        <taxon>Viridiplantae</taxon>
        <taxon>Streptophyta</taxon>
        <taxon>Embryophyta</taxon>
        <taxon>Tracheophyta</taxon>
        <taxon>Spermatophyta</taxon>
        <taxon>Magnoliopsida</taxon>
        <taxon>eudicotyledons</taxon>
        <taxon>Gunneridae</taxon>
        <taxon>Pentapetalae</taxon>
        <taxon>rosids</taxon>
        <taxon>fabids</taxon>
        <taxon>Rosales</taxon>
        <taxon>Cannabaceae</taxon>
        <taxon>Cannabis</taxon>
    </lineage>
</organism>
<dbReference type="InterPro" id="IPR041546">
    <property type="entry name" value="ClpA/ClpB_AAA_lid"/>
</dbReference>
<dbReference type="SUPFAM" id="SSF52540">
    <property type="entry name" value="P-loop containing nucleoside triphosphate hydrolases"/>
    <property type="match status" value="4"/>
</dbReference>
<keyword evidence="1" id="KW-0677">Repeat</keyword>
<dbReference type="Gene3D" id="3.40.50.300">
    <property type="entry name" value="P-loop containing nucleotide triphosphate hydrolases"/>
    <property type="match status" value="7"/>
</dbReference>
<dbReference type="CDD" id="cd00009">
    <property type="entry name" value="AAA"/>
    <property type="match status" value="2"/>
</dbReference>
<dbReference type="PRINTS" id="PR00300">
    <property type="entry name" value="CLPPROTEASEA"/>
</dbReference>
<comment type="caution">
    <text evidence="7">The sequence shown here is derived from an EMBL/GenBank/DDBJ whole genome shotgun (WGS) entry which is preliminary data.</text>
</comment>
<evidence type="ECO:0000256" key="3">
    <source>
        <dbReference type="ARBA" id="ARBA00022840"/>
    </source>
</evidence>
<evidence type="ECO:0000313" key="7">
    <source>
        <dbReference type="EMBL" id="KAF4397495.1"/>
    </source>
</evidence>
<dbReference type="EMBL" id="JAATIQ010000033">
    <property type="protein sequence ID" value="KAF4397495.1"/>
    <property type="molecule type" value="Genomic_DNA"/>
</dbReference>
<dbReference type="InterPro" id="IPR019489">
    <property type="entry name" value="Clp_ATPase_C"/>
</dbReference>
<evidence type="ECO:0000256" key="2">
    <source>
        <dbReference type="ARBA" id="ARBA00022741"/>
    </source>
</evidence>
<feature type="domain" description="Clp ATPase C-terminal" evidence="6">
    <location>
        <begin position="986"/>
        <end position="1075"/>
    </location>
</feature>
<dbReference type="InterPro" id="IPR003593">
    <property type="entry name" value="AAA+_ATPase"/>
</dbReference>
<dbReference type="GO" id="GO:0034605">
    <property type="term" value="P:cellular response to heat"/>
    <property type="evidence" value="ECO:0007669"/>
    <property type="project" value="TreeGrafter"/>
</dbReference>
<name>A0A7J6HR62_CANSA</name>
<dbReference type="Proteomes" id="UP000583929">
    <property type="component" value="Unassembled WGS sequence"/>
</dbReference>
<feature type="domain" description="Clp ATPase C-terminal" evidence="6">
    <location>
        <begin position="458"/>
        <end position="548"/>
    </location>
</feature>
<keyword evidence="2" id="KW-0547">Nucleotide-binding</keyword>
<evidence type="ECO:0000259" key="6">
    <source>
        <dbReference type="SMART" id="SM01086"/>
    </source>
</evidence>
<reference evidence="7 8" key="1">
    <citation type="journal article" date="2020" name="bioRxiv">
        <title>Sequence and annotation of 42 cannabis genomes reveals extensive copy number variation in cannabinoid synthesis and pathogen resistance genes.</title>
        <authorList>
            <person name="Mckernan K.J."/>
            <person name="Helbert Y."/>
            <person name="Kane L.T."/>
            <person name="Ebling H."/>
            <person name="Zhang L."/>
            <person name="Liu B."/>
            <person name="Eaton Z."/>
            <person name="Mclaughlin S."/>
            <person name="Kingan S."/>
            <person name="Baybayan P."/>
            <person name="Concepcion G."/>
            <person name="Jordan M."/>
            <person name="Riva A."/>
            <person name="Barbazuk W."/>
            <person name="Harkins T."/>
        </authorList>
    </citation>
    <scope>NUCLEOTIDE SEQUENCE [LARGE SCALE GENOMIC DNA]</scope>
    <source>
        <strain evidence="8">cv. Jamaican Lion 4</strain>
        <tissue evidence="7">Leaf</tissue>
    </source>
</reference>
<accession>A0A7J6HR62</accession>
<feature type="domain" description="AAA+ ATPase" evidence="5">
    <location>
        <begin position="647"/>
        <end position="987"/>
    </location>
</feature>
<sequence>MEKLYNKNEQQYHEIPTLQEYGSDLTKMAQEGKLEPLIGRKKEVESVVQILCKRRKNNPCLIGDPGVGKTVIVEGLAQAIVKAQVPNKLQGNKVFSLEMGRLVAGTTYRGDCEERLMKIVQEIENSKGTYIEKDSALKRRFQAVEVPEPSVDDTIQILKGLLKKYESFHNVEYSEKAITAAAHLSNQYIRGRFLPDKAIDLIDQAGSRAQLHKTEVTTNGQVMVTEADIQHLISSWTGIPLENLSPSESNKLLNMEKTLHKRIIGQDEAVEAISRAIRRARAGIRDPSRPMASFLFTGPTGVGKTELANALAVEYFGSKESIIRLDMSEYMEKHNYARLIGSPPGYIGHDEGGQLTEAVLRRPHSLILFDEIEKAHPDIFNTLLQILEDGRLTDGKGQTVDFKNTFIIMTSNIGNDVIVKGDQFDFGQVKVAVAKELREKFRLEFLNRLDDVVVFKQLDDVQLKQIMDIMLKDVIERLERKNIFLKVTSEFKEKLAKEGTAPTYGARPLKRAIVSLLEDCLAERILRGDIKEGDSVTVSVDEEGNITKTHHQTISSISSAYKTDIPENQSQHFPSADATINLYKTQHKYQLVCEMEKLVYKQQQFYVPTLQQYGLDLTKMAQECKLDPLIGRKEQVESVVEILCKRRKNNPCLIGDPGVGKTVIAEGLAQAIVNAQVPNKLQGNKVFSLEIGRLVAGATYRGDSGGGGGGGALDAANILKPALARGVLKCVGATTQDEYRKYIEKDSALKRRFQTVEVPEPSIEETIDILNGLQNKYESFHSVKYSQEVIVAAARLSNWYISDRFLPDKAIDLIDHAGSRAQLQKTEVATKGQVMVTEADIQHLASTWTGIPLQKLSLSDSNKLLIMEKTLHKRIIGQHEAVEVISRAIRQARAGIRDPSRPVASFLLTGSTGILDDGRLTDGKGKTVDFKNTIIILTSNIGNNVILKGHQFGFGQVKMEVADELRKTFRPEFLNRLDEVVIFKQLEYAQLKQIVNIMLKEVIQRLKEKNITLVVGSEVKEKLIKEGNYPIYGARPLRRAIVSLLEDTLAERILRGDIKEGDAILVSLDNKGNVVVT</sequence>
<dbReference type="PANTHER" id="PTHR11638:SF189">
    <property type="entry name" value="CLP R DOMAIN-CONTAINING PROTEIN"/>
    <property type="match status" value="1"/>
</dbReference>
<dbReference type="InterPro" id="IPR003959">
    <property type="entry name" value="ATPase_AAA_core"/>
</dbReference>
<dbReference type="PANTHER" id="PTHR11638">
    <property type="entry name" value="ATP-DEPENDENT CLP PROTEASE"/>
    <property type="match status" value="1"/>
</dbReference>
<keyword evidence="8" id="KW-1185">Reference proteome</keyword>
<dbReference type="InterPro" id="IPR018368">
    <property type="entry name" value="ClpA/B_CS1"/>
</dbReference>
<gene>
    <name evidence="7" type="ORF">G4B88_027235</name>
</gene>
<dbReference type="Pfam" id="PF10431">
    <property type="entry name" value="ClpB_D2-small"/>
    <property type="match status" value="2"/>
</dbReference>
<dbReference type="GO" id="GO:0016887">
    <property type="term" value="F:ATP hydrolysis activity"/>
    <property type="evidence" value="ECO:0007669"/>
    <property type="project" value="InterPro"/>
</dbReference>
<evidence type="ECO:0000256" key="1">
    <source>
        <dbReference type="ARBA" id="ARBA00022737"/>
    </source>
</evidence>
<dbReference type="Pfam" id="PF00004">
    <property type="entry name" value="AAA"/>
    <property type="match status" value="1"/>
</dbReference>
<proteinExistence type="predicted"/>
<dbReference type="FunFam" id="3.40.50.300:FF:000025">
    <property type="entry name" value="ATP-dependent Clp protease subunit"/>
    <property type="match status" value="1"/>
</dbReference>
<dbReference type="SMART" id="SM00382">
    <property type="entry name" value="AAA"/>
    <property type="match status" value="3"/>
</dbReference>
<dbReference type="InterPro" id="IPR001270">
    <property type="entry name" value="ClpA/B"/>
</dbReference>
<dbReference type="InterPro" id="IPR050130">
    <property type="entry name" value="ClpA_ClpB"/>
</dbReference>
<dbReference type="Gene3D" id="1.10.8.60">
    <property type="match status" value="4"/>
</dbReference>
<dbReference type="AlphaFoldDB" id="A0A7J6HR62"/>
<dbReference type="SMART" id="SM01086">
    <property type="entry name" value="ClpB_D2-small"/>
    <property type="match status" value="2"/>
</dbReference>
<dbReference type="GO" id="GO:0005737">
    <property type="term" value="C:cytoplasm"/>
    <property type="evidence" value="ECO:0007669"/>
    <property type="project" value="TreeGrafter"/>
</dbReference>
<dbReference type="PROSITE" id="PS00870">
    <property type="entry name" value="CLPAB_1"/>
    <property type="match status" value="1"/>
</dbReference>
<dbReference type="GO" id="GO:0005524">
    <property type="term" value="F:ATP binding"/>
    <property type="evidence" value="ECO:0007669"/>
    <property type="project" value="UniProtKB-KW"/>
</dbReference>
<feature type="domain" description="AAA+ ATPase" evidence="5">
    <location>
        <begin position="55"/>
        <end position="288"/>
    </location>
</feature>
<evidence type="ECO:0000256" key="4">
    <source>
        <dbReference type="ARBA" id="ARBA00023186"/>
    </source>
</evidence>
<keyword evidence="4" id="KW-0143">Chaperone</keyword>
<dbReference type="CDD" id="cd19499">
    <property type="entry name" value="RecA-like_ClpB_Hsp104-like"/>
    <property type="match status" value="1"/>
</dbReference>